<organism evidence="1 2">
    <name type="scientific">Lawsonella clevelandensis</name>
    <dbReference type="NCBI Taxonomy" id="1528099"/>
    <lineage>
        <taxon>Bacteria</taxon>
        <taxon>Bacillati</taxon>
        <taxon>Actinomycetota</taxon>
        <taxon>Actinomycetes</taxon>
        <taxon>Mycobacteriales</taxon>
        <taxon>Lawsonellaceae</taxon>
        <taxon>Lawsonella</taxon>
    </lineage>
</organism>
<accession>A0A2W5K9D6</accession>
<dbReference type="Proteomes" id="UP000248606">
    <property type="component" value="Unassembled WGS sequence"/>
</dbReference>
<dbReference type="AlphaFoldDB" id="A0A2W5K9D6"/>
<evidence type="ECO:0000313" key="2">
    <source>
        <dbReference type="Proteomes" id="UP000248606"/>
    </source>
</evidence>
<comment type="caution">
    <text evidence="1">The sequence shown here is derived from an EMBL/GenBank/DDBJ whole genome shotgun (WGS) entry which is preliminary data.</text>
</comment>
<proteinExistence type="predicted"/>
<reference evidence="1 2" key="1">
    <citation type="submission" date="2017-08" db="EMBL/GenBank/DDBJ databases">
        <title>Infants hospitalized years apart are colonized by the same room-sourced microbial strains.</title>
        <authorList>
            <person name="Brooks B."/>
            <person name="Olm M.R."/>
            <person name="Firek B.A."/>
            <person name="Baker R."/>
            <person name="Thomas B.C."/>
            <person name="Morowitz M.J."/>
            <person name="Banfield J.F."/>
        </authorList>
    </citation>
    <scope>NUCLEOTIDE SEQUENCE [LARGE SCALE GENOMIC DNA]</scope>
    <source>
        <strain evidence="1">S2_006_000_R1_57</strain>
    </source>
</reference>
<gene>
    <name evidence="1" type="ORF">DI579_04150</name>
</gene>
<protein>
    <submittedName>
        <fullName evidence="1">Uncharacterized protein</fullName>
    </submittedName>
</protein>
<name>A0A2W5K9D6_9ACTN</name>
<evidence type="ECO:0000313" key="1">
    <source>
        <dbReference type="EMBL" id="PZP89092.1"/>
    </source>
</evidence>
<sequence>MVSSAPYRQVGRRFQKTAEEGGSCVIGQKKWAFARVRIDDRKFCGGDALRRDRGCKGRRGLGVVVVATEF</sequence>
<dbReference type="EMBL" id="QFOZ01000004">
    <property type="protein sequence ID" value="PZP89092.1"/>
    <property type="molecule type" value="Genomic_DNA"/>
</dbReference>